<name>A0ABW3JIC9_9FLAO</name>
<comment type="similarity">
    <text evidence="1 4">Belongs to the glycosyl hydrolase 28 family.</text>
</comment>
<protein>
    <submittedName>
        <fullName evidence="5">Glycoside hydrolase family 28 protein</fullName>
        <ecNumber evidence="5">3.2.1.-</ecNumber>
    </submittedName>
</protein>
<proteinExistence type="inferred from homology"/>
<reference evidence="6" key="1">
    <citation type="journal article" date="2019" name="Int. J. Syst. Evol. Microbiol.">
        <title>The Global Catalogue of Microorganisms (GCM) 10K type strain sequencing project: providing services to taxonomists for standard genome sequencing and annotation.</title>
        <authorList>
            <consortium name="The Broad Institute Genomics Platform"/>
            <consortium name="The Broad Institute Genome Sequencing Center for Infectious Disease"/>
            <person name="Wu L."/>
            <person name="Ma J."/>
        </authorList>
    </citation>
    <scope>NUCLEOTIDE SEQUENCE [LARGE SCALE GENOMIC DNA]</scope>
    <source>
        <strain evidence="6">CCUG 62414</strain>
    </source>
</reference>
<dbReference type="Gene3D" id="2.160.20.10">
    <property type="entry name" value="Single-stranded right-handed beta-helix, Pectin lyase-like"/>
    <property type="match status" value="1"/>
</dbReference>
<dbReference type="SUPFAM" id="SSF51126">
    <property type="entry name" value="Pectin lyase-like"/>
    <property type="match status" value="1"/>
</dbReference>
<evidence type="ECO:0000256" key="1">
    <source>
        <dbReference type="ARBA" id="ARBA00008834"/>
    </source>
</evidence>
<evidence type="ECO:0000256" key="2">
    <source>
        <dbReference type="ARBA" id="ARBA00022801"/>
    </source>
</evidence>
<keyword evidence="3 4" id="KW-0326">Glycosidase</keyword>
<dbReference type="GO" id="GO:0016798">
    <property type="term" value="F:hydrolase activity, acting on glycosyl bonds"/>
    <property type="evidence" value="ECO:0007669"/>
    <property type="project" value="UniProtKB-KW"/>
</dbReference>
<dbReference type="EC" id="3.2.1.-" evidence="5"/>
<comment type="caution">
    <text evidence="5">The sequence shown here is derived from an EMBL/GenBank/DDBJ whole genome shotgun (WGS) entry which is preliminary data.</text>
</comment>
<dbReference type="InterPro" id="IPR000743">
    <property type="entry name" value="Glyco_hydro_28"/>
</dbReference>
<organism evidence="5 6">
    <name type="scientific">Mariniflexile jejuense</name>
    <dbReference type="NCBI Taxonomy" id="1173582"/>
    <lineage>
        <taxon>Bacteria</taxon>
        <taxon>Pseudomonadati</taxon>
        <taxon>Bacteroidota</taxon>
        <taxon>Flavobacteriia</taxon>
        <taxon>Flavobacteriales</taxon>
        <taxon>Flavobacteriaceae</taxon>
        <taxon>Mariniflexile</taxon>
    </lineage>
</organism>
<dbReference type="Pfam" id="PF00295">
    <property type="entry name" value="Glyco_hydro_28"/>
    <property type="match status" value="1"/>
</dbReference>
<dbReference type="EMBL" id="JBHTJI010000001">
    <property type="protein sequence ID" value="MFD0990079.1"/>
    <property type="molecule type" value="Genomic_DNA"/>
</dbReference>
<gene>
    <name evidence="5" type="ORF">ACFQ1R_08225</name>
</gene>
<evidence type="ECO:0000313" key="5">
    <source>
        <dbReference type="EMBL" id="MFD0990079.1"/>
    </source>
</evidence>
<dbReference type="InterPro" id="IPR012334">
    <property type="entry name" value="Pectin_lyas_fold"/>
</dbReference>
<dbReference type="RefSeq" id="WP_379925665.1">
    <property type="nucleotide sequence ID" value="NZ_JBHTJI010000001.1"/>
</dbReference>
<keyword evidence="6" id="KW-1185">Reference proteome</keyword>
<dbReference type="PANTHER" id="PTHR31339:SF9">
    <property type="entry name" value="PLASMIN AND FIBRONECTIN-BINDING PROTEIN A"/>
    <property type="match status" value="1"/>
</dbReference>
<dbReference type="PANTHER" id="PTHR31339">
    <property type="entry name" value="PECTIN LYASE-RELATED"/>
    <property type="match status" value="1"/>
</dbReference>
<evidence type="ECO:0000256" key="3">
    <source>
        <dbReference type="ARBA" id="ARBA00023295"/>
    </source>
</evidence>
<accession>A0ABW3JIC9</accession>
<dbReference type="Proteomes" id="UP001597061">
    <property type="component" value="Unassembled WGS sequence"/>
</dbReference>
<dbReference type="InterPro" id="IPR051801">
    <property type="entry name" value="GH28_Enzymes"/>
</dbReference>
<sequence length="442" mass="49719">MKKIYLYIFCITGILQSSCAQKNDNDFFPDGSKIPDWFKDVTKVDYKALGKAYIITDFGVVNDSTTLQTEAIQKTIDNASSNGGGVIIIPKGTFLSGALFFKPNTHLYVSEGAVLKGSDNIENYPIMPSRMEGQNLDYFPALVNAYGVDGFTISGTGTIDGNGLKYWEAFWERRAINPKCTNLEVSRPRLVFVWKSNNVQMQDIKLKNSGFWSSHYYQCNNVKVLDVHITSPHQPVKAPSTDAIDIDVCNNVLIKGCYMAVNDDAIALKGGKGPWADTDENNGGNSNIIIEDCNFGFCHSALTCGSEAIHNKNIIMRNCTVKDAVRLLWLKMRPDTPQKYEFIRVENIKGYANSMIYVKPWTQFFDLKGKKEVPLSYSDNITMKNIELECNVFFDMKITEHDRLSNFTFENLNINAKNSDYDKSIIKGVTFNNVVVNKKTVK</sequence>
<evidence type="ECO:0000256" key="4">
    <source>
        <dbReference type="RuleBase" id="RU361169"/>
    </source>
</evidence>
<dbReference type="InterPro" id="IPR011050">
    <property type="entry name" value="Pectin_lyase_fold/virulence"/>
</dbReference>
<evidence type="ECO:0000313" key="6">
    <source>
        <dbReference type="Proteomes" id="UP001597061"/>
    </source>
</evidence>
<keyword evidence="2 4" id="KW-0378">Hydrolase</keyword>